<protein>
    <submittedName>
        <fullName evidence="2">Daf-6</fullName>
    </submittedName>
</protein>
<reference evidence="2 3" key="1">
    <citation type="submission" date="2022-01" db="EMBL/GenBank/DDBJ databases">
        <title>A chromosomal length assembly of Cordylochernes scorpioides.</title>
        <authorList>
            <person name="Zeh D."/>
            <person name="Zeh J."/>
        </authorList>
    </citation>
    <scope>NUCLEOTIDE SEQUENCE [LARGE SCALE GENOMIC DNA]</scope>
    <source>
        <strain evidence="2">IN4F17</strain>
        <tissue evidence="2">Whole Body</tissue>
    </source>
</reference>
<feature type="transmembrane region" description="Helical" evidence="1">
    <location>
        <begin position="304"/>
        <end position="325"/>
    </location>
</feature>
<dbReference type="Proteomes" id="UP001235939">
    <property type="component" value="Chromosome 03"/>
</dbReference>
<feature type="transmembrane region" description="Helical" evidence="1">
    <location>
        <begin position="63"/>
        <end position="84"/>
    </location>
</feature>
<name>A0ABY6K7B6_9ARAC</name>
<dbReference type="EMBL" id="CP092865">
    <property type="protein sequence ID" value="UYV64432.1"/>
    <property type="molecule type" value="Genomic_DNA"/>
</dbReference>
<dbReference type="InterPro" id="IPR051697">
    <property type="entry name" value="Patched_domain-protein"/>
</dbReference>
<evidence type="ECO:0000313" key="2">
    <source>
        <dbReference type="EMBL" id="UYV64432.1"/>
    </source>
</evidence>
<dbReference type="PANTHER" id="PTHR10796">
    <property type="entry name" value="PATCHED-RELATED"/>
    <property type="match status" value="1"/>
</dbReference>
<dbReference type="PANTHER" id="PTHR10796:SF92">
    <property type="entry name" value="PATCHED-RELATED, ISOFORM A"/>
    <property type="match status" value="1"/>
</dbReference>
<sequence length="379" mass="43428">MQTDILIGLTHLNPTFMASLPDSTSAWKFLVNWFYSAIKTGRDQMLALGHWLSYYMEGHVPQFILRSSNSILLVIIFMSIGIGFTGMRRLSDIHNDLEYLYTPAGSRSNRERKLIENIFNQTEFFTYKRITRQRNFVTLLLESEDGGNMLRSHIIKEIRRIDRKIHNITIKGHCAFYNLKDLCPLNKGICENPYALRVFDLLPTFSNGIPYPVIKMDNKLEYDDGLYIGGVFGGLRFNNEGNVRSVKAIKMRYHVTNRPDVVDFDIEPLLNEWKKAVHDININSHLVEISILSSMTFRLAMEQVLIYMPYLILYSFSMVAAFTTLNCLMSNPVLSKPYCGFLGSLLPLLGLLTTTGILLHLDVPFIDLNLTLPLLLLGR</sequence>
<evidence type="ECO:0000256" key="1">
    <source>
        <dbReference type="SAM" id="Phobius"/>
    </source>
</evidence>
<keyword evidence="1" id="KW-1133">Transmembrane helix</keyword>
<keyword evidence="1" id="KW-0472">Membrane</keyword>
<keyword evidence="1" id="KW-0812">Transmembrane</keyword>
<organism evidence="2 3">
    <name type="scientific">Cordylochernes scorpioides</name>
    <dbReference type="NCBI Taxonomy" id="51811"/>
    <lineage>
        <taxon>Eukaryota</taxon>
        <taxon>Metazoa</taxon>
        <taxon>Ecdysozoa</taxon>
        <taxon>Arthropoda</taxon>
        <taxon>Chelicerata</taxon>
        <taxon>Arachnida</taxon>
        <taxon>Pseudoscorpiones</taxon>
        <taxon>Cheliferoidea</taxon>
        <taxon>Chernetidae</taxon>
        <taxon>Cordylochernes</taxon>
    </lineage>
</organism>
<proteinExistence type="predicted"/>
<gene>
    <name evidence="2" type="ORF">LAZ67_3000674</name>
</gene>
<feature type="transmembrane region" description="Helical" evidence="1">
    <location>
        <begin position="345"/>
        <end position="366"/>
    </location>
</feature>
<evidence type="ECO:0000313" key="3">
    <source>
        <dbReference type="Proteomes" id="UP001235939"/>
    </source>
</evidence>
<keyword evidence="3" id="KW-1185">Reference proteome</keyword>
<accession>A0ABY6K7B6</accession>